<keyword evidence="7 19" id="KW-0812">Transmembrane</keyword>
<evidence type="ECO:0000256" key="6">
    <source>
        <dbReference type="ARBA" id="ARBA00022679"/>
    </source>
</evidence>
<dbReference type="EMBL" id="JAFEMO010000004">
    <property type="protein sequence ID" value="KAH7572636.1"/>
    <property type="molecule type" value="Genomic_DNA"/>
</dbReference>
<evidence type="ECO:0000256" key="10">
    <source>
        <dbReference type="ARBA" id="ARBA00022741"/>
    </source>
</evidence>
<keyword evidence="9" id="KW-0677">Repeat</keyword>
<feature type="signal peptide" evidence="20">
    <location>
        <begin position="1"/>
        <end position="23"/>
    </location>
</feature>
<keyword evidence="13 19" id="KW-0472">Membrane</keyword>
<dbReference type="PROSITE" id="PS00107">
    <property type="entry name" value="PROTEIN_KINASE_ATP"/>
    <property type="match status" value="1"/>
</dbReference>
<keyword evidence="4" id="KW-0597">Phosphoprotein</keyword>
<evidence type="ECO:0000256" key="18">
    <source>
        <dbReference type="PROSITE-ProRule" id="PRU10141"/>
    </source>
</evidence>
<dbReference type="SUPFAM" id="SSF52058">
    <property type="entry name" value="L domain-like"/>
    <property type="match status" value="1"/>
</dbReference>
<dbReference type="Pfam" id="PF00560">
    <property type="entry name" value="LRR_1"/>
    <property type="match status" value="2"/>
</dbReference>
<keyword evidence="8 20" id="KW-0732">Signal</keyword>
<dbReference type="Proteomes" id="UP000827721">
    <property type="component" value="Unassembled WGS sequence"/>
</dbReference>
<dbReference type="SUPFAM" id="SSF56112">
    <property type="entry name" value="Protein kinase-like (PK-like)"/>
    <property type="match status" value="1"/>
</dbReference>
<dbReference type="PANTHER" id="PTHR48006:SF48">
    <property type="entry name" value="PROTEIN KINASE DOMAIN-CONTAINING PROTEIN"/>
    <property type="match status" value="1"/>
</dbReference>
<dbReference type="Gene3D" id="2.60.120.430">
    <property type="entry name" value="Galactose-binding lectin"/>
    <property type="match status" value="1"/>
</dbReference>
<evidence type="ECO:0000256" key="13">
    <source>
        <dbReference type="ARBA" id="ARBA00023136"/>
    </source>
</evidence>
<evidence type="ECO:0000256" key="7">
    <source>
        <dbReference type="ARBA" id="ARBA00022692"/>
    </source>
</evidence>
<dbReference type="SMART" id="SM00369">
    <property type="entry name" value="LRR_TYP"/>
    <property type="match status" value="4"/>
</dbReference>
<feature type="chain" id="PRO_5046300516" description="non-specific serine/threonine protein kinase" evidence="20">
    <location>
        <begin position="24"/>
        <end position="914"/>
    </location>
</feature>
<evidence type="ECO:0000256" key="17">
    <source>
        <dbReference type="ARBA" id="ARBA00048679"/>
    </source>
</evidence>
<evidence type="ECO:0000259" key="21">
    <source>
        <dbReference type="PROSITE" id="PS50011"/>
    </source>
</evidence>
<evidence type="ECO:0000256" key="5">
    <source>
        <dbReference type="ARBA" id="ARBA00022614"/>
    </source>
</evidence>
<dbReference type="InterPro" id="IPR055414">
    <property type="entry name" value="LRR_R13L4/SHOC2-like"/>
</dbReference>
<dbReference type="InterPro" id="IPR000719">
    <property type="entry name" value="Prot_kinase_dom"/>
</dbReference>
<keyword evidence="3" id="KW-0418">Kinase</keyword>
<keyword evidence="15" id="KW-0325">Glycoprotein</keyword>
<keyword evidence="6" id="KW-0808">Transferase</keyword>
<comment type="subcellular location">
    <subcellularLocation>
        <location evidence="1">Membrane</location>
        <topology evidence="1">Single-pass type I membrane protein</topology>
    </subcellularLocation>
</comment>
<evidence type="ECO:0000256" key="4">
    <source>
        <dbReference type="ARBA" id="ARBA00022553"/>
    </source>
</evidence>
<evidence type="ECO:0000256" key="19">
    <source>
        <dbReference type="SAM" id="Phobius"/>
    </source>
</evidence>
<dbReference type="Gene3D" id="1.10.510.10">
    <property type="entry name" value="Transferase(Phosphotransferase) domain 1"/>
    <property type="match status" value="1"/>
</dbReference>
<evidence type="ECO:0000256" key="3">
    <source>
        <dbReference type="ARBA" id="ARBA00022527"/>
    </source>
</evidence>
<protein>
    <recommendedName>
        <fullName evidence="2">non-specific serine/threonine protein kinase</fullName>
        <ecNumber evidence="2">2.7.11.1</ecNumber>
    </recommendedName>
</protein>
<dbReference type="Pfam" id="PF07714">
    <property type="entry name" value="PK_Tyr_Ser-Thr"/>
    <property type="match status" value="1"/>
</dbReference>
<reference evidence="22 23" key="1">
    <citation type="submission" date="2021-02" db="EMBL/GenBank/DDBJ databases">
        <title>Plant Genome Project.</title>
        <authorList>
            <person name="Zhang R.-G."/>
        </authorList>
    </citation>
    <scope>NUCLEOTIDE SEQUENCE [LARGE SCALE GENOMIC DNA]</scope>
    <source>
        <tissue evidence="22">Leaves</tissue>
    </source>
</reference>
<evidence type="ECO:0000256" key="1">
    <source>
        <dbReference type="ARBA" id="ARBA00004479"/>
    </source>
</evidence>
<evidence type="ECO:0000256" key="14">
    <source>
        <dbReference type="ARBA" id="ARBA00023170"/>
    </source>
</evidence>
<dbReference type="Pfam" id="PF23598">
    <property type="entry name" value="LRR_14"/>
    <property type="match status" value="1"/>
</dbReference>
<feature type="transmembrane region" description="Helical" evidence="19">
    <location>
        <begin position="652"/>
        <end position="674"/>
    </location>
</feature>
<gene>
    <name evidence="22" type="ORF">JRO89_XS04G0284200</name>
</gene>
<dbReference type="InterPro" id="IPR017441">
    <property type="entry name" value="Protein_kinase_ATP_BS"/>
</dbReference>
<dbReference type="InterPro" id="IPR001611">
    <property type="entry name" value="Leu-rich_rpt"/>
</dbReference>
<dbReference type="Gene3D" id="3.80.10.10">
    <property type="entry name" value="Ribonuclease Inhibitor"/>
    <property type="match status" value="3"/>
</dbReference>
<evidence type="ECO:0000256" key="2">
    <source>
        <dbReference type="ARBA" id="ARBA00012513"/>
    </source>
</evidence>
<proteinExistence type="predicted"/>
<dbReference type="InterPro" id="IPR011009">
    <property type="entry name" value="Kinase-like_dom_sf"/>
</dbReference>
<evidence type="ECO:0000256" key="16">
    <source>
        <dbReference type="ARBA" id="ARBA00047899"/>
    </source>
</evidence>
<dbReference type="InterPro" id="IPR051824">
    <property type="entry name" value="LRR_Rcpt-Like_S/T_Kinase"/>
</dbReference>
<name>A0ABQ8I7V1_9ROSI</name>
<comment type="caution">
    <text evidence="22">The sequence shown here is derived from an EMBL/GenBank/DDBJ whole genome shotgun (WGS) entry which is preliminary data.</text>
</comment>
<dbReference type="Pfam" id="PF11721">
    <property type="entry name" value="Malectin"/>
    <property type="match status" value="1"/>
</dbReference>
<evidence type="ECO:0000256" key="12">
    <source>
        <dbReference type="ARBA" id="ARBA00022989"/>
    </source>
</evidence>
<keyword evidence="5" id="KW-0433">Leucine-rich repeat</keyword>
<evidence type="ECO:0000256" key="8">
    <source>
        <dbReference type="ARBA" id="ARBA00022729"/>
    </source>
</evidence>
<comment type="catalytic activity">
    <reaction evidence="17">
        <text>L-seryl-[protein] + ATP = O-phospho-L-seryl-[protein] + ADP + H(+)</text>
        <dbReference type="Rhea" id="RHEA:17989"/>
        <dbReference type="Rhea" id="RHEA-COMP:9863"/>
        <dbReference type="Rhea" id="RHEA-COMP:11604"/>
        <dbReference type="ChEBI" id="CHEBI:15378"/>
        <dbReference type="ChEBI" id="CHEBI:29999"/>
        <dbReference type="ChEBI" id="CHEBI:30616"/>
        <dbReference type="ChEBI" id="CHEBI:83421"/>
        <dbReference type="ChEBI" id="CHEBI:456216"/>
        <dbReference type="EC" id="2.7.11.1"/>
    </reaction>
</comment>
<organism evidence="22 23">
    <name type="scientific">Xanthoceras sorbifolium</name>
    <dbReference type="NCBI Taxonomy" id="99658"/>
    <lineage>
        <taxon>Eukaryota</taxon>
        <taxon>Viridiplantae</taxon>
        <taxon>Streptophyta</taxon>
        <taxon>Embryophyta</taxon>
        <taxon>Tracheophyta</taxon>
        <taxon>Spermatophyta</taxon>
        <taxon>Magnoliopsida</taxon>
        <taxon>eudicotyledons</taxon>
        <taxon>Gunneridae</taxon>
        <taxon>Pentapetalae</taxon>
        <taxon>rosids</taxon>
        <taxon>malvids</taxon>
        <taxon>Sapindales</taxon>
        <taxon>Sapindaceae</taxon>
        <taxon>Xanthoceroideae</taxon>
        <taxon>Xanthoceras</taxon>
    </lineage>
</organism>
<keyword evidence="11 18" id="KW-0067">ATP-binding</keyword>
<dbReference type="InterPro" id="IPR003591">
    <property type="entry name" value="Leu-rich_rpt_typical-subtyp"/>
</dbReference>
<evidence type="ECO:0000313" key="23">
    <source>
        <dbReference type="Proteomes" id="UP000827721"/>
    </source>
</evidence>
<keyword evidence="12 19" id="KW-1133">Transmembrane helix</keyword>
<evidence type="ECO:0000256" key="11">
    <source>
        <dbReference type="ARBA" id="ARBA00022840"/>
    </source>
</evidence>
<accession>A0ABQ8I7V1</accession>
<dbReference type="Gene3D" id="3.30.200.20">
    <property type="entry name" value="Phosphorylase Kinase, domain 1"/>
    <property type="match status" value="1"/>
</dbReference>
<keyword evidence="10 18" id="KW-0547">Nucleotide-binding</keyword>
<comment type="catalytic activity">
    <reaction evidence="16">
        <text>L-threonyl-[protein] + ATP = O-phospho-L-threonyl-[protein] + ADP + H(+)</text>
        <dbReference type="Rhea" id="RHEA:46608"/>
        <dbReference type="Rhea" id="RHEA-COMP:11060"/>
        <dbReference type="Rhea" id="RHEA-COMP:11605"/>
        <dbReference type="ChEBI" id="CHEBI:15378"/>
        <dbReference type="ChEBI" id="CHEBI:30013"/>
        <dbReference type="ChEBI" id="CHEBI:30616"/>
        <dbReference type="ChEBI" id="CHEBI:61977"/>
        <dbReference type="ChEBI" id="CHEBI:456216"/>
        <dbReference type="EC" id="2.7.11.1"/>
    </reaction>
</comment>
<evidence type="ECO:0000313" key="22">
    <source>
        <dbReference type="EMBL" id="KAH7572636.1"/>
    </source>
</evidence>
<feature type="binding site" evidence="18">
    <location>
        <position position="732"/>
    </location>
    <ligand>
        <name>ATP</name>
        <dbReference type="ChEBI" id="CHEBI:30616"/>
    </ligand>
</feature>
<keyword evidence="23" id="KW-1185">Reference proteome</keyword>
<evidence type="ECO:0000256" key="9">
    <source>
        <dbReference type="ARBA" id="ARBA00022737"/>
    </source>
</evidence>
<dbReference type="PROSITE" id="PS50011">
    <property type="entry name" value="PROTEIN_KINASE_DOM"/>
    <property type="match status" value="1"/>
</dbReference>
<dbReference type="EC" id="2.7.11.1" evidence="2"/>
<dbReference type="InterPro" id="IPR021720">
    <property type="entry name" value="Malectin_dom"/>
</dbReference>
<keyword evidence="3" id="KW-0723">Serine/threonine-protein kinase</keyword>
<sequence>MNQSFLLLVLLLNLFFLCQLGSAFQSLSSADSSRSKSDYPGSNYGSLCNNTENGLPCHEWNAVSTLIDKLQLPPSSESPKICSNNNSLSPATIQCNCDGPVCHVTEIIMENMGLSGVIDEDIGKLTSLEILSDLSDNNIHGSIPDEIGNLTELTILSLKLNLLSGRIPQYFGNLSSLVYLSLRSNKLSSEIPHELGNLSQLVELRLDDNELYGELPPELGNLSNLEELWVTSNNLEGKLPKEYANLTSLLSFEVGGNKLSGHIDPFISNWTSLTSLDLMGNNFDGGLPEEIFNMTSLEYLWVSDLKNPGFSFPKSANLTNLYQLILRNCSINGKIPEYIGNLSTLDLSFNRLTGGIPDSFQHQTFNKMFLTGNMLSGKIPDWINKVVYAKGDLSYNNFIVPESMKQHMYLSYSKNASFPTPQKINVEPTNRLWMSVVITRSPSLATEILFLAVHSFFIDAGGDGTDTKTGHYDADNSTAPFYVSPKNNWAYSCSGYFQSSLSNASDYVKNMTCGAPSLENPLYEKARLCPQALTYYGFCLKNGKYKVKLHFNEIVYARDEDHSSVGKRVFDIYIQGNQTKKDFNIKQKAGGPNKNWTETFPAHVKDNQLEIRLFWAGKGSMYNPPLLNGPLISAISVIADFPVGGLSPAQKAGIIVAAVCIPLLLLALMWRIGWVGQKDLRDSRVELRGKSYSVKQVVDATRNFSSKMEIGRGQFGIVYKAELPDQTVAVKKLSPHSKQVIDQIGREVYTLRTVKHQNLVEFLDGYSKKGLHLLIYEYMENSSLAFALFGETLVYMAPEYATVKVITEKADVYSYGIVLLEIVSGKRNADYKADKEYVYLIDTACVLHSKGKLVNLIDEKLPTYDREQALTILNIAMLCIDRSPMLRPTMSEVVSVLEGEKNIDEINKVDTSSA</sequence>
<dbReference type="Pfam" id="PF00069">
    <property type="entry name" value="Pkinase"/>
    <property type="match status" value="1"/>
</dbReference>
<feature type="domain" description="Protein kinase" evidence="21">
    <location>
        <begin position="704"/>
        <end position="914"/>
    </location>
</feature>
<evidence type="ECO:0000256" key="20">
    <source>
        <dbReference type="SAM" id="SignalP"/>
    </source>
</evidence>
<keyword evidence="14" id="KW-0675">Receptor</keyword>
<evidence type="ECO:0000256" key="15">
    <source>
        <dbReference type="ARBA" id="ARBA00023180"/>
    </source>
</evidence>
<dbReference type="InterPro" id="IPR001245">
    <property type="entry name" value="Ser-Thr/Tyr_kinase_cat_dom"/>
</dbReference>
<dbReference type="InterPro" id="IPR032675">
    <property type="entry name" value="LRR_dom_sf"/>
</dbReference>
<dbReference type="PANTHER" id="PTHR48006">
    <property type="entry name" value="LEUCINE-RICH REPEAT-CONTAINING PROTEIN DDB_G0281931-RELATED"/>
    <property type="match status" value="1"/>
</dbReference>